<accession>A0A7G9SE28</accession>
<dbReference type="PANTHER" id="PTHR40590">
    <property type="entry name" value="CYTOPLASMIC PROTEIN-RELATED"/>
    <property type="match status" value="1"/>
</dbReference>
<evidence type="ECO:0000313" key="1">
    <source>
        <dbReference type="EMBL" id="QNN66103.1"/>
    </source>
</evidence>
<dbReference type="RefSeq" id="WP_187543088.1">
    <property type="nucleotide sequence ID" value="NZ_CP060717.1"/>
</dbReference>
<dbReference type="InterPro" id="IPR002816">
    <property type="entry name" value="TraB/PrgY/GumN_fam"/>
</dbReference>
<dbReference type="PANTHER" id="PTHR40590:SF1">
    <property type="entry name" value="CYTOPLASMIC PROTEIN"/>
    <property type="match status" value="1"/>
</dbReference>
<dbReference type="CDD" id="cd14789">
    <property type="entry name" value="Tiki"/>
    <property type="match status" value="1"/>
</dbReference>
<keyword evidence="2" id="KW-1185">Reference proteome</keyword>
<dbReference type="KEGG" id="srhi:H9L12_06435"/>
<gene>
    <name evidence="1" type="ORF">H9L12_06435</name>
</gene>
<evidence type="ECO:0000313" key="2">
    <source>
        <dbReference type="Proteomes" id="UP000515955"/>
    </source>
</evidence>
<dbReference type="AlphaFoldDB" id="A0A7G9SE28"/>
<dbReference type="InterPro" id="IPR047111">
    <property type="entry name" value="YbaP-like"/>
</dbReference>
<protein>
    <submittedName>
        <fullName evidence="1">TraB/GumN family protein</fullName>
    </submittedName>
</protein>
<proteinExistence type="predicted"/>
<sequence>MWIVRDADTTIYLFGTFHSLDQRTVWMENSVRAAFDGSDELVLETIVPTDPRTLRQSAATAGAARSDYLKSARSATAQSGMSTDHGADAVLRRMAEDGGKKVSGLEDFTEQLTRLANIRATPAPVAPAPAVATKPVTMAALFDAWRTGDGGAFDIMLAGLKSRAPTVYDSLIAQPNVRWASWIRERLDRPGTVFVAVGAGHLTGSDSVQHVLATRGIAATRISQANLPCVPGRVSL</sequence>
<reference evidence="1 2" key="1">
    <citation type="submission" date="2020-08" db="EMBL/GenBank/DDBJ databases">
        <title>Genome sequence of Sphingomonas rhizophila KACC 19189T.</title>
        <authorList>
            <person name="Hyun D.-W."/>
            <person name="Bae J.-W."/>
        </authorList>
    </citation>
    <scope>NUCLEOTIDE SEQUENCE [LARGE SCALE GENOMIC DNA]</scope>
    <source>
        <strain evidence="1 2">KACC 19189</strain>
    </source>
</reference>
<dbReference type="Proteomes" id="UP000515955">
    <property type="component" value="Chromosome"/>
</dbReference>
<organism evidence="1 2">
    <name type="scientific">Sphingomonas rhizophila</name>
    <dbReference type="NCBI Taxonomy" id="2071607"/>
    <lineage>
        <taxon>Bacteria</taxon>
        <taxon>Pseudomonadati</taxon>
        <taxon>Pseudomonadota</taxon>
        <taxon>Alphaproteobacteria</taxon>
        <taxon>Sphingomonadales</taxon>
        <taxon>Sphingomonadaceae</taxon>
        <taxon>Sphingomonas</taxon>
    </lineage>
</organism>
<dbReference type="Pfam" id="PF01963">
    <property type="entry name" value="TraB_PrgY_gumN"/>
    <property type="match status" value="2"/>
</dbReference>
<name>A0A7G9SE28_9SPHN</name>
<dbReference type="EMBL" id="CP060717">
    <property type="protein sequence ID" value="QNN66103.1"/>
    <property type="molecule type" value="Genomic_DNA"/>
</dbReference>